<evidence type="ECO:0000256" key="4">
    <source>
        <dbReference type="ARBA" id="ARBA00023163"/>
    </source>
</evidence>
<evidence type="ECO:0000256" key="2">
    <source>
        <dbReference type="ARBA" id="ARBA00023015"/>
    </source>
</evidence>
<keyword evidence="3" id="KW-0238">DNA-binding</keyword>
<dbReference type="RefSeq" id="WP_154455240.1">
    <property type="nucleotide sequence ID" value="NZ_BRXN01000039.1"/>
</dbReference>
<organism evidence="5 7">
    <name type="scientific">Streptococcus alactolyticus</name>
    <dbReference type="NCBI Taxonomy" id="29389"/>
    <lineage>
        <taxon>Bacteria</taxon>
        <taxon>Bacillati</taxon>
        <taxon>Bacillota</taxon>
        <taxon>Bacilli</taxon>
        <taxon>Lactobacillales</taxon>
        <taxon>Streptococcaceae</taxon>
        <taxon>Streptococcus</taxon>
    </lineage>
</organism>
<evidence type="ECO:0000256" key="3">
    <source>
        <dbReference type="ARBA" id="ARBA00023125"/>
    </source>
</evidence>
<reference evidence="5 7" key="1">
    <citation type="submission" date="2019-08" db="EMBL/GenBank/DDBJ databases">
        <title>In-depth cultivation of the pig gut microbiome towards novel bacterial diversity and tailored functional studies.</title>
        <authorList>
            <person name="Wylensek D."/>
            <person name="Hitch T.C.A."/>
            <person name="Clavel T."/>
        </authorList>
    </citation>
    <scope>NUCLEOTIDE SEQUENCE [LARGE SCALE GENOMIC DNA]</scope>
    <source>
        <strain evidence="5 7">BL-178-WT-3A</strain>
    </source>
</reference>
<dbReference type="GeneID" id="99636250"/>
<dbReference type="OrthoDB" id="1849040at2"/>
<proteinExistence type="inferred from homology"/>
<dbReference type="InterPro" id="IPR036388">
    <property type="entry name" value="WH-like_DNA-bd_sf"/>
</dbReference>
<dbReference type="NCBIfam" id="TIGR02698">
    <property type="entry name" value="CopY_TcrY"/>
    <property type="match status" value="1"/>
</dbReference>
<dbReference type="InterPro" id="IPR036390">
    <property type="entry name" value="WH_DNA-bd_sf"/>
</dbReference>
<gene>
    <name evidence="5" type="ORF">FYJ82_06960</name>
    <name evidence="6" type="ORF">O6R09_01865</name>
</gene>
<dbReference type="EMBL" id="VUNP01000030">
    <property type="protein sequence ID" value="MST54121.1"/>
    <property type="molecule type" value="Genomic_DNA"/>
</dbReference>
<dbReference type="GO" id="GO:0003677">
    <property type="term" value="F:DNA binding"/>
    <property type="evidence" value="ECO:0007669"/>
    <property type="project" value="UniProtKB-KW"/>
</dbReference>
<dbReference type="SUPFAM" id="SSF46785">
    <property type="entry name" value="Winged helix' DNA-binding domain"/>
    <property type="match status" value="1"/>
</dbReference>
<keyword evidence="4" id="KW-0804">Transcription</keyword>
<reference evidence="6 8" key="2">
    <citation type="submission" date="2022-12" db="EMBL/GenBank/DDBJ databases">
        <title>Streptococcus alactolyticus LGM, complete genome.</title>
        <authorList>
            <person name="Liu Z."/>
            <person name="Mu C."/>
            <person name="Zhu W."/>
        </authorList>
    </citation>
    <scope>NUCLEOTIDE SEQUENCE [LARGE SCALE GENOMIC DNA]</scope>
    <source>
        <strain evidence="6 8">LGM</strain>
    </source>
</reference>
<dbReference type="Pfam" id="PF03965">
    <property type="entry name" value="Penicillinase_R"/>
    <property type="match status" value="1"/>
</dbReference>
<dbReference type="AlphaFoldDB" id="A0A6N7X3D3"/>
<dbReference type="Proteomes" id="UP000471052">
    <property type="component" value="Unassembled WGS sequence"/>
</dbReference>
<dbReference type="InterPro" id="IPR005650">
    <property type="entry name" value="BlaI_family"/>
</dbReference>
<comment type="similarity">
    <text evidence="1">Belongs to the BlaI transcriptional regulatory family.</text>
</comment>
<evidence type="ECO:0000313" key="5">
    <source>
        <dbReference type="EMBL" id="MST54121.1"/>
    </source>
</evidence>
<evidence type="ECO:0000313" key="6">
    <source>
        <dbReference type="EMBL" id="WBB06707.1"/>
    </source>
</evidence>
<evidence type="ECO:0000313" key="8">
    <source>
        <dbReference type="Proteomes" id="UP001212085"/>
    </source>
</evidence>
<dbReference type="Proteomes" id="UP001212085">
    <property type="component" value="Chromosome"/>
</dbReference>
<dbReference type="GO" id="GO:0045892">
    <property type="term" value="P:negative regulation of DNA-templated transcription"/>
    <property type="evidence" value="ECO:0007669"/>
    <property type="project" value="InterPro"/>
</dbReference>
<evidence type="ECO:0000313" key="7">
    <source>
        <dbReference type="Proteomes" id="UP000471052"/>
    </source>
</evidence>
<keyword evidence="2" id="KW-0805">Transcription regulation</keyword>
<dbReference type="Gene3D" id="1.10.10.10">
    <property type="entry name" value="Winged helix-like DNA-binding domain superfamily/Winged helix DNA-binding domain"/>
    <property type="match status" value="1"/>
</dbReference>
<dbReference type="PIRSF" id="PIRSF019455">
    <property type="entry name" value="CopR_AtkY"/>
    <property type="match status" value="1"/>
</dbReference>
<keyword evidence="8" id="KW-1185">Reference proteome</keyword>
<protein>
    <submittedName>
        <fullName evidence="5">CopY/TcrY family copper transport repressor</fullName>
    </submittedName>
</protein>
<accession>A0A6N7X3D3</accession>
<dbReference type="InterPro" id="IPR014071">
    <property type="entry name" value="Cu_transp_CopY/TcrY"/>
</dbReference>
<name>A0A6N7X3D3_STRAY</name>
<sequence>MAISNAEWEIMRVVWTKEETTSSEILDILEDKTDWTASTVKTLLKRLVDKGYLSTQKVGKSFRYSALISENEVMKQETTDFFNKFCQRKHVEIVKHLLESMPMTEADVTLLDETLLARKENVLEEVPCDCVDGQCRCKEHLTLE</sequence>
<evidence type="ECO:0000256" key="1">
    <source>
        <dbReference type="ARBA" id="ARBA00011046"/>
    </source>
</evidence>
<dbReference type="EMBL" id="CP114883">
    <property type="protein sequence ID" value="WBB06707.1"/>
    <property type="molecule type" value="Genomic_DNA"/>
</dbReference>